<keyword evidence="8 11" id="KW-1133">Transmembrane helix</keyword>
<dbReference type="AlphaFoldDB" id="A0A916YAK8"/>
<comment type="caution">
    <text evidence="13">The sequence shown here is derived from an EMBL/GenBank/DDBJ whole genome shotgun (WGS) entry which is preliminary data.</text>
</comment>
<keyword evidence="3 11" id="KW-0328">Glycosyltransferase</keyword>
<evidence type="ECO:0000256" key="9">
    <source>
        <dbReference type="ARBA" id="ARBA00023136"/>
    </source>
</evidence>
<keyword evidence="1 11" id="KW-1003">Cell membrane</keyword>
<dbReference type="GO" id="GO:0009252">
    <property type="term" value="P:peptidoglycan biosynthetic process"/>
    <property type="evidence" value="ECO:0007669"/>
    <property type="project" value="UniProtKB-UniRule"/>
</dbReference>
<dbReference type="InterPro" id="IPR001264">
    <property type="entry name" value="Glyco_trans_51"/>
</dbReference>
<dbReference type="PANTHER" id="PTHR30400">
    <property type="entry name" value="MONOFUNCTIONAL BIOSYNTHETIC PEPTIDOGLYCAN TRANSGLYCOSYLASE"/>
    <property type="match status" value="1"/>
</dbReference>
<keyword evidence="7 11" id="KW-0573">Peptidoglycan synthesis</keyword>
<name>A0A916YAK8_9HYPH</name>
<gene>
    <name evidence="11 13" type="primary">mtgA</name>
    <name evidence="13" type="ORF">GCM10011335_44940</name>
</gene>
<organism evidence="13 14">
    <name type="scientific">Aureimonas glaciei</name>
    <dbReference type="NCBI Taxonomy" id="1776957"/>
    <lineage>
        <taxon>Bacteria</taxon>
        <taxon>Pseudomonadati</taxon>
        <taxon>Pseudomonadota</taxon>
        <taxon>Alphaproteobacteria</taxon>
        <taxon>Hyphomicrobiales</taxon>
        <taxon>Aurantimonadaceae</taxon>
        <taxon>Aureimonas</taxon>
    </lineage>
</organism>
<comment type="subcellular location">
    <subcellularLocation>
        <location evidence="11">Cell inner membrane</location>
        <topology evidence="11">Single-pass membrane protein</topology>
    </subcellularLocation>
</comment>
<dbReference type="InterPro" id="IPR023346">
    <property type="entry name" value="Lysozyme-like_dom_sf"/>
</dbReference>
<dbReference type="Proteomes" id="UP000613160">
    <property type="component" value="Unassembled WGS sequence"/>
</dbReference>
<keyword evidence="14" id="KW-1185">Reference proteome</keyword>
<dbReference type="GO" id="GO:0008955">
    <property type="term" value="F:peptidoglycan glycosyltransferase activity"/>
    <property type="evidence" value="ECO:0007669"/>
    <property type="project" value="UniProtKB-UniRule"/>
</dbReference>
<evidence type="ECO:0000313" key="14">
    <source>
        <dbReference type="Proteomes" id="UP000613160"/>
    </source>
</evidence>
<feature type="domain" description="Glycosyl transferase family 51" evidence="12">
    <location>
        <begin position="47"/>
        <end position="201"/>
    </location>
</feature>
<reference evidence="13" key="1">
    <citation type="journal article" date="2014" name="Int. J. Syst. Evol. Microbiol.">
        <title>Complete genome sequence of Corynebacterium casei LMG S-19264T (=DSM 44701T), isolated from a smear-ripened cheese.</title>
        <authorList>
            <consortium name="US DOE Joint Genome Institute (JGI-PGF)"/>
            <person name="Walter F."/>
            <person name="Albersmeier A."/>
            <person name="Kalinowski J."/>
            <person name="Ruckert C."/>
        </authorList>
    </citation>
    <scope>NUCLEOTIDE SEQUENCE</scope>
    <source>
        <strain evidence="13">CGMCC 1.15493</strain>
    </source>
</reference>
<keyword evidence="2 11" id="KW-0997">Cell inner membrane</keyword>
<proteinExistence type="inferred from homology"/>
<accession>A0A916YAK8</accession>
<dbReference type="PANTHER" id="PTHR30400:SF0">
    <property type="entry name" value="BIOSYNTHETIC PEPTIDOGLYCAN TRANSGLYCOSYLASE"/>
    <property type="match status" value="1"/>
</dbReference>
<evidence type="ECO:0000256" key="10">
    <source>
        <dbReference type="ARBA" id="ARBA00023316"/>
    </source>
</evidence>
<evidence type="ECO:0000259" key="12">
    <source>
        <dbReference type="Pfam" id="PF00912"/>
    </source>
</evidence>
<evidence type="ECO:0000256" key="4">
    <source>
        <dbReference type="ARBA" id="ARBA00022679"/>
    </source>
</evidence>
<evidence type="ECO:0000256" key="3">
    <source>
        <dbReference type="ARBA" id="ARBA00022676"/>
    </source>
</evidence>
<dbReference type="GO" id="GO:0016763">
    <property type="term" value="F:pentosyltransferase activity"/>
    <property type="evidence" value="ECO:0007669"/>
    <property type="project" value="InterPro"/>
</dbReference>
<dbReference type="GO" id="GO:0008360">
    <property type="term" value="P:regulation of cell shape"/>
    <property type="evidence" value="ECO:0007669"/>
    <property type="project" value="UniProtKB-KW"/>
</dbReference>
<comment type="function">
    <text evidence="11">Peptidoglycan polymerase that catalyzes glycan chain elongation from lipid-linked precursors.</text>
</comment>
<keyword evidence="6 11" id="KW-0133">Cell shape</keyword>
<keyword evidence="9 11" id="KW-0472">Membrane</keyword>
<dbReference type="EC" id="2.4.99.28" evidence="11"/>
<keyword evidence="10 11" id="KW-0961">Cell wall biogenesis/degradation</keyword>
<dbReference type="EMBL" id="BMJJ01000013">
    <property type="protein sequence ID" value="GGD37064.1"/>
    <property type="molecule type" value="Genomic_DNA"/>
</dbReference>
<evidence type="ECO:0000256" key="6">
    <source>
        <dbReference type="ARBA" id="ARBA00022960"/>
    </source>
</evidence>
<dbReference type="HAMAP" id="MF_00766">
    <property type="entry name" value="PGT_MtgA"/>
    <property type="match status" value="1"/>
</dbReference>
<evidence type="ECO:0000256" key="1">
    <source>
        <dbReference type="ARBA" id="ARBA00022475"/>
    </source>
</evidence>
<comment type="pathway">
    <text evidence="11">Cell wall biogenesis; peptidoglycan biosynthesis.</text>
</comment>
<evidence type="ECO:0000256" key="11">
    <source>
        <dbReference type="HAMAP-Rule" id="MF_00766"/>
    </source>
</evidence>
<evidence type="ECO:0000256" key="7">
    <source>
        <dbReference type="ARBA" id="ARBA00022984"/>
    </source>
</evidence>
<keyword evidence="4 11" id="KW-0808">Transferase</keyword>
<dbReference type="GO" id="GO:0009274">
    <property type="term" value="C:peptidoglycan-based cell wall"/>
    <property type="evidence" value="ECO:0007669"/>
    <property type="project" value="InterPro"/>
</dbReference>
<keyword evidence="5 11" id="KW-0812">Transmembrane</keyword>
<dbReference type="Pfam" id="PF00912">
    <property type="entry name" value="Transgly"/>
    <property type="match status" value="1"/>
</dbReference>
<evidence type="ECO:0000313" key="13">
    <source>
        <dbReference type="EMBL" id="GGD37064.1"/>
    </source>
</evidence>
<evidence type="ECO:0000256" key="5">
    <source>
        <dbReference type="ARBA" id="ARBA00022692"/>
    </source>
</evidence>
<dbReference type="InterPro" id="IPR011812">
    <property type="entry name" value="Pep_trsgly"/>
</dbReference>
<evidence type="ECO:0000256" key="8">
    <source>
        <dbReference type="ARBA" id="ARBA00022989"/>
    </source>
</evidence>
<dbReference type="SUPFAM" id="SSF53955">
    <property type="entry name" value="Lysozyme-like"/>
    <property type="match status" value="1"/>
</dbReference>
<comment type="catalytic activity">
    <reaction evidence="11">
        <text>[GlcNAc-(1-&gt;4)-Mur2Ac(oyl-L-Ala-gamma-D-Glu-L-Lys-D-Ala-D-Ala)](n)-di-trans,octa-cis-undecaprenyl diphosphate + beta-D-GlcNAc-(1-&gt;4)-Mur2Ac(oyl-L-Ala-gamma-D-Glu-L-Lys-D-Ala-D-Ala)-di-trans,octa-cis-undecaprenyl diphosphate = [GlcNAc-(1-&gt;4)-Mur2Ac(oyl-L-Ala-gamma-D-Glu-L-Lys-D-Ala-D-Ala)](n+1)-di-trans,octa-cis-undecaprenyl diphosphate + di-trans,octa-cis-undecaprenyl diphosphate + H(+)</text>
        <dbReference type="Rhea" id="RHEA:23708"/>
        <dbReference type="Rhea" id="RHEA-COMP:9602"/>
        <dbReference type="Rhea" id="RHEA-COMP:9603"/>
        <dbReference type="ChEBI" id="CHEBI:15378"/>
        <dbReference type="ChEBI" id="CHEBI:58405"/>
        <dbReference type="ChEBI" id="CHEBI:60033"/>
        <dbReference type="ChEBI" id="CHEBI:78435"/>
        <dbReference type="EC" id="2.4.99.28"/>
    </reaction>
</comment>
<comment type="similarity">
    <text evidence="11">Belongs to the glycosyltransferase 51 family.</text>
</comment>
<dbReference type="GO" id="GO:0071555">
    <property type="term" value="P:cell wall organization"/>
    <property type="evidence" value="ECO:0007669"/>
    <property type="project" value="UniProtKB-KW"/>
</dbReference>
<dbReference type="RefSeq" id="WP_188854692.1">
    <property type="nucleotide sequence ID" value="NZ_BMJJ01000013.1"/>
</dbReference>
<dbReference type="InterPro" id="IPR036950">
    <property type="entry name" value="PBP_transglycosylase"/>
</dbReference>
<dbReference type="Gene3D" id="1.10.3810.10">
    <property type="entry name" value="Biosynthetic peptidoglycan transglycosylase-like"/>
    <property type="match status" value="1"/>
</dbReference>
<reference evidence="13" key="2">
    <citation type="submission" date="2020-09" db="EMBL/GenBank/DDBJ databases">
        <authorList>
            <person name="Sun Q."/>
            <person name="Zhou Y."/>
        </authorList>
    </citation>
    <scope>NUCLEOTIDE SEQUENCE</scope>
    <source>
        <strain evidence="13">CGMCC 1.15493</strain>
    </source>
</reference>
<protein>
    <recommendedName>
        <fullName evidence="11">Biosynthetic peptidoglycan transglycosylase</fullName>
        <ecNumber evidence="11">2.4.99.28</ecNumber>
    </recommendedName>
    <alternativeName>
        <fullName evidence="11">Glycan polymerase</fullName>
    </alternativeName>
    <alternativeName>
        <fullName evidence="11">Peptidoglycan glycosyltransferase MtgA</fullName>
        <shortName evidence="11">PGT</shortName>
    </alternativeName>
</protein>
<evidence type="ECO:0000256" key="2">
    <source>
        <dbReference type="ARBA" id="ARBA00022519"/>
    </source>
</evidence>
<dbReference type="GO" id="GO:0005886">
    <property type="term" value="C:plasma membrane"/>
    <property type="evidence" value="ECO:0007669"/>
    <property type="project" value="UniProtKB-SubCell"/>
</dbReference>
<sequence length="233" mass="25459">MLRRALGLLIVTLVVLVALPIALVPVYALPLVHPISTLMLADYVTLKPVSRTWVALEDIAPVLVHSVMMSEDGQYCAHGGVDWKELNAVIDSTLEGEETRGASTIPMQTAKNLFLWNSRSFVRKGLEVPLAVYADFILSKRRLIEIYLNIAEWGDGIYGVEAASWHYFDKPAFALTGREAALLAVTLPSPKKRNPGKPPRGLSRLAGVIEARAKRSGDYVDCVAVPARRADAG</sequence>